<comment type="caution">
    <text evidence="2">The sequence shown here is derived from an EMBL/GenBank/DDBJ whole genome shotgun (WGS) entry which is preliminary data.</text>
</comment>
<protein>
    <recommendedName>
        <fullName evidence="4">Transmembrane protein</fullName>
    </recommendedName>
</protein>
<keyword evidence="1" id="KW-1133">Transmembrane helix</keyword>
<evidence type="ECO:0000256" key="1">
    <source>
        <dbReference type="SAM" id="Phobius"/>
    </source>
</evidence>
<feature type="transmembrane region" description="Helical" evidence="1">
    <location>
        <begin position="31"/>
        <end position="49"/>
    </location>
</feature>
<sequence>MKYLMQVKNIYRWMKIYSIQIFQIVQQNGQLIVLIKFVVFLILFLRFFIQREKLKRDILRFNNVIGFNCY</sequence>
<gene>
    <name evidence="2" type="ORF">PPENT_87.1.T0390195</name>
</gene>
<reference evidence="2" key="1">
    <citation type="submission" date="2021-01" db="EMBL/GenBank/DDBJ databases">
        <authorList>
            <consortium name="Genoscope - CEA"/>
            <person name="William W."/>
        </authorList>
    </citation>
    <scope>NUCLEOTIDE SEQUENCE</scope>
</reference>
<organism evidence="2 3">
    <name type="scientific">Paramecium pentaurelia</name>
    <dbReference type="NCBI Taxonomy" id="43138"/>
    <lineage>
        <taxon>Eukaryota</taxon>
        <taxon>Sar</taxon>
        <taxon>Alveolata</taxon>
        <taxon>Ciliophora</taxon>
        <taxon>Intramacronucleata</taxon>
        <taxon>Oligohymenophorea</taxon>
        <taxon>Peniculida</taxon>
        <taxon>Parameciidae</taxon>
        <taxon>Paramecium</taxon>
    </lineage>
</organism>
<evidence type="ECO:0008006" key="4">
    <source>
        <dbReference type="Google" id="ProtNLM"/>
    </source>
</evidence>
<proteinExistence type="predicted"/>
<evidence type="ECO:0000313" key="2">
    <source>
        <dbReference type="EMBL" id="CAD8163388.1"/>
    </source>
</evidence>
<dbReference type="EMBL" id="CAJJDO010000039">
    <property type="protein sequence ID" value="CAD8163388.1"/>
    <property type="molecule type" value="Genomic_DNA"/>
</dbReference>
<dbReference type="Proteomes" id="UP000689195">
    <property type="component" value="Unassembled WGS sequence"/>
</dbReference>
<keyword evidence="1" id="KW-0812">Transmembrane</keyword>
<evidence type="ECO:0000313" key="3">
    <source>
        <dbReference type="Proteomes" id="UP000689195"/>
    </source>
</evidence>
<name>A0A8S1UET2_9CILI</name>
<dbReference type="AlphaFoldDB" id="A0A8S1UET2"/>
<accession>A0A8S1UET2</accession>
<keyword evidence="1" id="KW-0472">Membrane</keyword>
<keyword evidence="3" id="KW-1185">Reference proteome</keyword>